<proteinExistence type="predicted"/>
<organism evidence="2 3">
    <name type="scientific">Atta colombica</name>
    <dbReference type="NCBI Taxonomy" id="520822"/>
    <lineage>
        <taxon>Eukaryota</taxon>
        <taxon>Metazoa</taxon>
        <taxon>Ecdysozoa</taxon>
        <taxon>Arthropoda</taxon>
        <taxon>Hexapoda</taxon>
        <taxon>Insecta</taxon>
        <taxon>Pterygota</taxon>
        <taxon>Neoptera</taxon>
        <taxon>Endopterygota</taxon>
        <taxon>Hymenoptera</taxon>
        <taxon>Apocrita</taxon>
        <taxon>Aculeata</taxon>
        <taxon>Formicoidea</taxon>
        <taxon>Formicidae</taxon>
        <taxon>Myrmicinae</taxon>
        <taxon>Atta</taxon>
    </lineage>
</organism>
<keyword evidence="3" id="KW-1185">Reference proteome</keyword>
<gene>
    <name evidence="2" type="ORF">ALC53_05735</name>
</gene>
<evidence type="ECO:0000256" key="1">
    <source>
        <dbReference type="SAM" id="MobiDB-lite"/>
    </source>
</evidence>
<dbReference type="Proteomes" id="UP000078540">
    <property type="component" value="Unassembled WGS sequence"/>
</dbReference>
<feature type="compositionally biased region" description="Low complexity" evidence="1">
    <location>
        <begin position="109"/>
        <end position="124"/>
    </location>
</feature>
<evidence type="ECO:0000313" key="3">
    <source>
        <dbReference type="Proteomes" id="UP000078540"/>
    </source>
</evidence>
<name>A0A195BI18_9HYME</name>
<feature type="region of interest" description="Disordered" evidence="1">
    <location>
        <begin position="101"/>
        <end position="124"/>
    </location>
</feature>
<dbReference type="EMBL" id="KQ976476">
    <property type="protein sequence ID" value="KYM83875.1"/>
    <property type="molecule type" value="Genomic_DNA"/>
</dbReference>
<evidence type="ECO:0000313" key="2">
    <source>
        <dbReference type="EMBL" id="KYM83875.1"/>
    </source>
</evidence>
<sequence length="210" mass="23331">MRKGFANVDPLSSWRFSEYAKLTDDTCTDVGEVYKNSDTRVGTVDAFYQRAYSLRSGRKRRRVRSLEAVAREWSFQQRHFAPVEVASSTVSRCTRAVARSLRKQPGANSSASSLGSTSRVGVAPRRATPCRARAKCIRCSQFAAMATIPYKQNASCAHDMARFSLSHRRYTHPPCVYVVGDGKPRVLCEINRSASSCTRTAAGSVERGHR</sequence>
<accession>A0A195BI18</accession>
<protein>
    <submittedName>
        <fullName evidence="2">Uncharacterized protein</fullName>
    </submittedName>
</protein>
<reference evidence="2 3" key="1">
    <citation type="submission" date="2015-09" db="EMBL/GenBank/DDBJ databases">
        <title>Atta colombica WGS genome.</title>
        <authorList>
            <person name="Nygaard S."/>
            <person name="Hu H."/>
            <person name="Boomsma J."/>
            <person name="Zhang G."/>
        </authorList>
    </citation>
    <scope>NUCLEOTIDE SEQUENCE [LARGE SCALE GENOMIC DNA]</scope>
    <source>
        <strain evidence="2">Treedump-2</strain>
        <tissue evidence="2">Whole body</tissue>
    </source>
</reference>
<dbReference type="AlphaFoldDB" id="A0A195BI18"/>